<gene>
    <name evidence="9" type="primary">ispH</name>
    <name evidence="9" type="ORF">SAE01_15130</name>
</gene>
<dbReference type="AlphaFoldDB" id="A0A512BB16"/>
<dbReference type="GO" id="GO:0051745">
    <property type="term" value="F:4-hydroxy-3-methylbut-2-enyl diphosphate reductase activity"/>
    <property type="evidence" value="ECO:0007669"/>
    <property type="project" value="InterPro"/>
</dbReference>
<dbReference type="PANTHER" id="PTHR31619:SF5">
    <property type="entry name" value="4-HYDROXY-3-METHYLBUT-2-ENYL DIPHOSPHATE REDUCTASE, CHLOROPLASTIC"/>
    <property type="match status" value="1"/>
</dbReference>
<dbReference type="OrthoDB" id="9777362at2"/>
<protein>
    <submittedName>
        <fullName evidence="9">4-hydroxy-3-methylbut-2-enyl diphosphate reductase</fullName>
    </submittedName>
</protein>
<evidence type="ECO:0000256" key="4">
    <source>
        <dbReference type="ARBA" id="ARBA00023002"/>
    </source>
</evidence>
<dbReference type="PANTHER" id="PTHR31619">
    <property type="entry name" value="4-HYDROXY-3-METHYLBUT-2-ENYL DIPHOSPHATE REDUCTASE, CHLOROPLASTIC"/>
    <property type="match status" value="1"/>
</dbReference>
<evidence type="ECO:0000256" key="6">
    <source>
        <dbReference type="ARBA" id="ARBA00023014"/>
    </source>
</evidence>
<organism evidence="9 10">
    <name type="scientific">Segetibacter aerophilus</name>
    <dbReference type="NCBI Taxonomy" id="670293"/>
    <lineage>
        <taxon>Bacteria</taxon>
        <taxon>Pseudomonadati</taxon>
        <taxon>Bacteroidota</taxon>
        <taxon>Chitinophagia</taxon>
        <taxon>Chitinophagales</taxon>
        <taxon>Chitinophagaceae</taxon>
        <taxon>Segetibacter</taxon>
    </lineage>
</organism>
<keyword evidence="3" id="KW-0479">Metal-binding</keyword>
<evidence type="ECO:0000256" key="7">
    <source>
        <dbReference type="ARBA" id="ARBA00046313"/>
    </source>
</evidence>
<dbReference type="GO" id="GO:0050992">
    <property type="term" value="P:dimethylallyl diphosphate biosynthetic process"/>
    <property type="evidence" value="ECO:0007669"/>
    <property type="project" value="InterPro"/>
</dbReference>
<evidence type="ECO:0000313" key="9">
    <source>
        <dbReference type="EMBL" id="GEO09017.1"/>
    </source>
</evidence>
<keyword evidence="5" id="KW-0408">Iron</keyword>
<evidence type="ECO:0000256" key="2">
    <source>
        <dbReference type="ARBA" id="ARBA00022485"/>
    </source>
</evidence>
<proteinExistence type="predicted"/>
<keyword evidence="10" id="KW-1185">Reference proteome</keyword>
<evidence type="ECO:0000313" key="10">
    <source>
        <dbReference type="Proteomes" id="UP000321513"/>
    </source>
</evidence>
<dbReference type="Proteomes" id="UP000321513">
    <property type="component" value="Unassembled WGS sequence"/>
</dbReference>
<dbReference type="Gene3D" id="3.40.1010.20">
    <property type="entry name" value="4-hydroxy-3-methylbut-2-enyl diphosphate reductase, catalytic domain"/>
    <property type="match status" value="2"/>
</dbReference>
<keyword evidence="4" id="KW-0560">Oxidoreductase</keyword>
<sequence length="408" mass="45916">MKKFNVPGVYRSSIISAIKSKRKEADKLKKDFSPTLLDFGPLQIFLARHFGFCYGVENAIEIAFRTIDENPGKRIFLLSEMIHNPQVNADLLNRGVHFLQDTKGKPLVDFDELSADDIVIIPAFGTTLSIEGKLNKIGITTEKYNTTCPFVEKVWNRSEQIAGKGYTIVVHGKPSHEETRATFSHSAANAPTVVVNDMDDAVKLAKYITREKPLADFYVEFEGRYSEGFLVERDLQKVGVVNQTTMLASDTQAISDFLKELMVQYFNLTDANIDERFADTRDTLCYATNDNQTAVMGLLETPADLAVVVGGYNSSNTSHLVELCEEKLPTFYIDSADKILSKKEILHYNFHSKQELHTVEYLPSDEPVRILITSGASCPDAVVEAVIRKFVSFYEVDRTVEEILSYFE</sequence>
<dbReference type="RefSeq" id="WP_147203125.1">
    <property type="nucleotide sequence ID" value="NZ_BJYT01000005.1"/>
</dbReference>
<keyword evidence="2" id="KW-0004">4Fe-4S</keyword>
<evidence type="ECO:0000256" key="3">
    <source>
        <dbReference type="ARBA" id="ARBA00022723"/>
    </source>
</evidence>
<comment type="cofactor">
    <cofactor evidence="1">
        <name>[4Fe-4S] cluster</name>
        <dbReference type="ChEBI" id="CHEBI:49883"/>
    </cofactor>
</comment>
<dbReference type="EMBL" id="BJYT01000005">
    <property type="protein sequence ID" value="GEO09017.1"/>
    <property type="molecule type" value="Genomic_DNA"/>
</dbReference>
<dbReference type="Gene3D" id="3.40.50.11270">
    <property type="match status" value="1"/>
</dbReference>
<keyword evidence="6" id="KW-0411">Iron-sulfur</keyword>
<dbReference type="Pfam" id="PF02401">
    <property type="entry name" value="LYTB"/>
    <property type="match status" value="1"/>
</dbReference>
<evidence type="ECO:0000256" key="5">
    <source>
        <dbReference type="ARBA" id="ARBA00023004"/>
    </source>
</evidence>
<dbReference type="GO" id="GO:0046872">
    <property type="term" value="F:metal ion binding"/>
    <property type="evidence" value="ECO:0007669"/>
    <property type="project" value="UniProtKB-KW"/>
</dbReference>
<comment type="pathway">
    <text evidence="8">Isoprenoid biosynthesis; dimethylallyl diphosphate biosynthesis; dimethylallyl diphosphate from (2E)-4-hydroxy-3-methylbutenyl diphosphate: step 1/1.</text>
</comment>
<dbReference type="GO" id="GO:0051539">
    <property type="term" value="F:4 iron, 4 sulfur cluster binding"/>
    <property type="evidence" value="ECO:0007669"/>
    <property type="project" value="UniProtKB-KW"/>
</dbReference>
<comment type="caution">
    <text evidence="9">The sequence shown here is derived from an EMBL/GenBank/DDBJ whole genome shotgun (WGS) entry which is preliminary data.</text>
</comment>
<name>A0A512BB16_9BACT</name>
<dbReference type="NCBIfam" id="NF009911">
    <property type="entry name" value="PRK13371.1"/>
    <property type="match status" value="1"/>
</dbReference>
<reference evidence="9 10" key="1">
    <citation type="submission" date="2019-07" db="EMBL/GenBank/DDBJ databases">
        <title>Whole genome shotgun sequence of Segetibacter aerophilus NBRC 106135.</title>
        <authorList>
            <person name="Hosoyama A."/>
            <person name="Uohara A."/>
            <person name="Ohji S."/>
            <person name="Ichikawa N."/>
        </authorList>
    </citation>
    <scope>NUCLEOTIDE SEQUENCE [LARGE SCALE GENOMIC DNA]</scope>
    <source>
        <strain evidence="9 10">NBRC 106135</strain>
    </source>
</reference>
<dbReference type="InterPro" id="IPR003451">
    <property type="entry name" value="LytB/IspH"/>
</dbReference>
<dbReference type="NCBIfam" id="TIGR00216">
    <property type="entry name" value="ispH_lytB"/>
    <property type="match status" value="1"/>
</dbReference>
<dbReference type="GO" id="GO:0019288">
    <property type="term" value="P:isopentenyl diphosphate biosynthetic process, methylerythritol 4-phosphate pathway"/>
    <property type="evidence" value="ECO:0007669"/>
    <property type="project" value="InterPro"/>
</dbReference>
<evidence type="ECO:0000256" key="8">
    <source>
        <dbReference type="ARBA" id="ARBA00046314"/>
    </source>
</evidence>
<evidence type="ECO:0000256" key="1">
    <source>
        <dbReference type="ARBA" id="ARBA00001966"/>
    </source>
</evidence>
<accession>A0A512BB16</accession>
<comment type="pathway">
    <text evidence="7">Isoprenoid biosynthesis; isopentenyl diphosphate biosynthesis via DXP pathway; isopentenyl diphosphate from 1-deoxy-D-xylulose 5-phosphate: step 6/6.</text>
</comment>
<dbReference type="CDD" id="cd13944">
    <property type="entry name" value="lytB_ispH"/>
    <property type="match status" value="1"/>
</dbReference>